<feature type="transmembrane region" description="Helical" evidence="7">
    <location>
        <begin position="434"/>
        <end position="452"/>
    </location>
</feature>
<dbReference type="InterPro" id="IPR051684">
    <property type="entry name" value="Electron_Trans/Redox"/>
</dbReference>
<evidence type="ECO:0000313" key="9">
    <source>
        <dbReference type="EMBL" id="GEQ85326.1"/>
    </source>
</evidence>
<evidence type="ECO:0000259" key="8">
    <source>
        <dbReference type="PROSITE" id="PS51379"/>
    </source>
</evidence>
<dbReference type="OrthoDB" id="9806398at2"/>
<evidence type="ECO:0000313" key="10">
    <source>
        <dbReference type="Proteomes" id="UP000326994"/>
    </source>
</evidence>
<dbReference type="SUPFAM" id="SSF54862">
    <property type="entry name" value="4Fe-4S ferredoxins"/>
    <property type="match status" value="1"/>
</dbReference>
<organism evidence="9 10">
    <name type="scientific">Patiriisocius marinistellae</name>
    <dbReference type="NCBI Taxonomy" id="2494560"/>
    <lineage>
        <taxon>Bacteria</taxon>
        <taxon>Pseudomonadati</taxon>
        <taxon>Bacteroidota</taxon>
        <taxon>Flavobacteriia</taxon>
        <taxon>Flavobacteriales</taxon>
        <taxon>Flavobacteriaceae</taxon>
        <taxon>Patiriisocius</taxon>
    </lineage>
</organism>
<dbReference type="Pfam" id="PF12801">
    <property type="entry name" value="Fer4_5"/>
    <property type="match status" value="2"/>
</dbReference>
<keyword evidence="7" id="KW-1133">Transmembrane helix</keyword>
<keyword evidence="7" id="KW-0472">Membrane</keyword>
<feature type="transmembrane region" description="Helical" evidence="7">
    <location>
        <begin position="51"/>
        <end position="73"/>
    </location>
</feature>
<keyword evidence="7" id="KW-0812">Transmembrane</keyword>
<dbReference type="InterPro" id="IPR017900">
    <property type="entry name" value="4Fe4S_Fe_S_CS"/>
</dbReference>
<feature type="transmembrane region" description="Helical" evidence="7">
    <location>
        <begin position="502"/>
        <end position="520"/>
    </location>
</feature>
<name>A0A5J4FYV1_9FLAO</name>
<gene>
    <name evidence="9" type="ORF">ULMS_08340</name>
</gene>
<feature type="transmembrane region" description="Helical" evidence="7">
    <location>
        <begin position="179"/>
        <end position="200"/>
    </location>
</feature>
<reference evidence="9 10" key="1">
    <citation type="submission" date="2019-08" db="EMBL/GenBank/DDBJ databases">
        <title>Ulvibacter marinistellae sp. nov., isolated from a starfish, Patiria pectinifera.</title>
        <authorList>
            <person name="Kawano K."/>
            <person name="Ushijima N."/>
            <person name="Kihara M."/>
            <person name="Itoh H."/>
        </authorList>
    </citation>
    <scope>NUCLEOTIDE SEQUENCE [LARGE SCALE GENOMIC DNA]</scope>
    <source>
        <strain evidence="9 10">KK4</strain>
    </source>
</reference>
<keyword evidence="2" id="KW-0004">4Fe-4S</keyword>
<evidence type="ECO:0000256" key="1">
    <source>
        <dbReference type="ARBA" id="ARBA00022448"/>
    </source>
</evidence>
<dbReference type="EMBL" id="BKCF01000001">
    <property type="protein sequence ID" value="GEQ85326.1"/>
    <property type="molecule type" value="Genomic_DNA"/>
</dbReference>
<keyword evidence="3" id="KW-0479">Metal-binding</keyword>
<feature type="transmembrane region" description="Helical" evidence="7">
    <location>
        <begin position="464"/>
        <end position="482"/>
    </location>
</feature>
<feature type="transmembrane region" description="Helical" evidence="7">
    <location>
        <begin position="24"/>
        <end position="45"/>
    </location>
</feature>
<sequence length="633" mass="70925">MSKIQNDMSLTGQPPKTINKQQKLASALGLIGLFILLIALFNVILPGGKVIWLTTSLVAMATGIIWFAHAGYAHKKAGIKNDGVYFKSLSSRGLWAWSLGIFITLFYVALYWFPQYLGLVEDGDNNGVIALFDPLSKLLSGNPASQWFVYGTLYTLAILGFGVKFMYKYWHNKYEVLRTCSVMFFQLAFAFVIPEILVRLNQPYYDLKNMWPLNYDLFAGYKIDEFLSAGNVGLLMLIFGIISIFVVSPILTYKYGKRWYCSWVCGCGGLAETAGDPFRHLSDKRQVAWKVERWVIHSVVVFVTVMTTAVIFSYLRGNESSNISEWSNLEDKVVIMSESQGKSIGERIKQAEKAKAKAVVFLYEENEAPTIEDTEGITIDYIVASQSENKQALHIIKNGNEAIIKNSNSNGENLTVAKQQDIAVYDDFWISKEFFIWFIIGLLTLVFAWVMLFKRDALAKDAKYGAIGYFVVVLSILLFTYFSNPGKLFFFDAYQLRKSYGFLIGAMFSGVIGVGFYPLLGSRVWCRFGCPMAAILGFQQRLFSRFRITTNGGQCISCGNCSTYCEMGIDVRAYAQKGENIVRSSCVGCGVCSAVCPRGVLKLENGPEDGRINPTDVLLGNDVNLMELMNNKK</sequence>
<dbReference type="RefSeq" id="WP_151893254.1">
    <property type="nucleotide sequence ID" value="NZ_BKCF01000001.1"/>
</dbReference>
<dbReference type="PANTHER" id="PTHR30176">
    <property type="entry name" value="FERREDOXIN-TYPE PROTEIN NAPH"/>
    <property type="match status" value="1"/>
</dbReference>
<accession>A0A5J4FYV1</accession>
<dbReference type="Proteomes" id="UP000326994">
    <property type="component" value="Unassembled WGS sequence"/>
</dbReference>
<dbReference type="GO" id="GO:0046872">
    <property type="term" value="F:metal ion binding"/>
    <property type="evidence" value="ECO:0007669"/>
    <property type="project" value="UniProtKB-KW"/>
</dbReference>
<dbReference type="InterPro" id="IPR017896">
    <property type="entry name" value="4Fe4S_Fe-S-bd"/>
</dbReference>
<dbReference type="GO" id="GO:0005886">
    <property type="term" value="C:plasma membrane"/>
    <property type="evidence" value="ECO:0007669"/>
    <property type="project" value="TreeGrafter"/>
</dbReference>
<comment type="caution">
    <text evidence="9">The sequence shown here is derived from an EMBL/GenBank/DDBJ whole genome shotgun (WGS) entry which is preliminary data.</text>
</comment>
<feature type="transmembrane region" description="Helical" evidence="7">
    <location>
        <begin position="232"/>
        <end position="253"/>
    </location>
</feature>
<dbReference type="Pfam" id="PF13237">
    <property type="entry name" value="Fer4_10"/>
    <property type="match status" value="1"/>
</dbReference>
<keyword evidence="1" id="KW-0813">Transport</keyword>
<proteinExistence type="predicted"/>
<dbReference type="PANTHER" id="PTHR30176:SF3">
    <property type="entry name" value="FERREDOXIN-TYPE PROTEIN NAPH"/>
    <property type="match status" value="1"/>
</dbReference>
<feature type="transmembrane region" description="Helical" evidence="7">
    <location>
        <begin position="294"/>
        <end position="315"/>
    </location>
</feature>
<feature type="domain" description="4Fe-4S ferredoxin-type" evidence="8">
    <location>
        <begin position="546"/>
        <end position="574"/>
    </location>
</feature>
<feature type="domain" description="4Fe-4S ferredoxin-type" evidence="8">
    <location>
        <begin position="577"/>
        <end position="606"/>
    </location>
</feature>
<feature type="transmembrane region" description="Helical" evidence="7">
    <location>
        <begin position="94"/>
        <end position="113"/>
    </location>
</feature>
<dbReference type="AlphaFoldDB" id="A0A5J4FYV1"/>
<evidence type="ECO:0000256" key="5">
    <source>
        <dbReference type="ARBA" id="ARBA00023004"/>
    </source>
</evidence>
<dbReference type="Gene3D" id="3.30.70.20">
    <property type="match status" value="1"/>
</dbReference>
<dbReference type="GO" id="GO:0051539">
    <property type="term" value="F:4 iron, 4 sulfur cluster binding"/>
    <property type="evidence" value="ECO:0007669"/>
    <property type="project" value="UniProtKB-KW"/>
</dbReference>
<evidence type="ECO:0000256" key="4">
    <source>
        <dbReference type="ARBA" id="ARBA00022982"/>
    </source>
</evidence>
<evidence type="ECO:0000256" key="6">
    <source>
        <dbReference type="ARBA" id="ARBA00023014"/>
    </source>
</evidence>
<feature type="transmembrane region" description="Helical" evidence="7">
    <location>
        <begin position="147"/>
        <end position="167"/>
    </location>
</feature>
<protein>
    <recommendedName>
        <fullName evidence="8">4Fe-4S ferredoxin-type domain-containing protein</fullName>
    </recommendedName>
</protein>
<dbReference type="PROSITE" id="PS00198">
    <property type="entry name" value="4FE4S_FER_1"/>
    <property type="match status" value="1"/>
</dbReference>
<keyword evidence="5" id="KW-0408">Iron</keyword>
<evidence type="ECO:0000256" key="2">
    <source>
        <dbReference type="ARBA" id="ARBA00022485"/>
    </source>
</evidence>
<keyword evidence="4" id="KW-0249">Electron transport</keyword>
<keyword evidence="10" id="KW-1185">Reference proteome</keyword>
<dbReference type="PROSITE" id="PS51379">
    <property type="entry name" value="4FE4S_FER_2"/>
    <property type="match status" value="2"/>
</dbReference>
<evidence type="ECO:0000256" key="3">
    <source>
        <dbReference type="ARBA" id="ARBA00022723"/>
    </source>
</evidence>
<evidence type="ECO:0000256" key="7">
    <source>
        <dbReference type="SAM" id="Phobius"/>
    </source>
</evidence>
<keyword evidence="6" id="KW-0411">Iron-sulfur</keyword>